<dbReference type="InterPro" id="IPR004119">
    <property type="entry name" value="EcKL"/>
</dbReference>
<keyword evidence="3" id="KW-1185">Reference proteome</keyword>
<organism evidence="2 3">
    <name type="scientific">Nesidiocoris tenuis</name>
    <dbReference type="NCBI Taxonomy" id="355587"/>
    <lineage>
        <taxon>Eukaryota</taxon>
        <taxon>Metazoa</taxon>
        <taxon>Ecdysozoa</taxon>
        <taxon>Arthropoda</taxon>
        <taxon>Hexapoda</taxon>
        <taxon>Insecta</taxon>
        <taxon>Pterygota</taxon>
        <taxon>Neoptera</taxon>
        <taxon>Paraneoptera</taxon>
        <taxon>Hemiptera</taxon>
        <taxon>Heteroptera</taxon>
        <taxon>Panheteroptera</taxon>
        <taxon>Cimicomorpha</taxon>
        <taxon>Miridae</taxon>
        <taxon>Dicyphina</taxon>
        <taxon>Nesidiocoris</taxon>
    </lineage>
</organism>
<gene>
    <name evidence="2" type="ORF">NTJ_03098</name>
</gene>
<evidence type="ECO:0000259" key="1">
    <source>
        <dbReference type="SMART" id="SM00587"/>
    </source>
</evidence>
<dbReference type="Gene3D" id="3.90.1200.10">
    <property type="match status" value="1"/>
</dbReference>
<name>A0ABN7ADD0_9HEMI</name>
<dbReference type="SMART" id="SM00587">
    <property type="entry name" value="CHK"/>
    <property type="match status" value="1"/>
</dbReference>
<reference evidence="2 3" key="1">
    <citation type="submission" date="2023-09" db="EMBL/GenBank/DDBJ databases">
        <title>Nesidiocoris tenuis whole genome shotgun sequence.</title>
        <authorList>
            <person name="Shibata T."/>
            <person name="Shimoda M."/>
            <person name="Kobayashi T."/>
            <person name="Uehara T."/>
        </authorList>
    </citation>
    <scope>NUCLEOTIDE SEQUENCE [LARGE SCALE GENOMIC DNA]</scope>
    <source>
        <strain evidence="2 3">Japan</strain>
    </source>
</reference>
<dbReference type="Proteomes" id="UP001307889">
    <property type="component" value="Chromosome 2"/>
</dbReference>
<dbReference type="Pfam" id="PF02958">
    <property type="entry name" value="EcKL"/>
    <property type="match status" value="1"/>
</dbReference>
<evidence type="ECO:0000313" key="3">
    <source>
        <dbReference type="Proteomes" id="UP001307889"/>
    </source>
</evidence>
<dbReference type="EMBL" id="AP028910">
    <property type="protein sequence ID" value="BES90290.1"/>
    <property type="molecule type" value="Genomic_DNA"/>
</dbReference>
<protein>
    <recommendedName>
        <fullName evidence="1">CHK kinase-like domain-containing protein</fullName>
    </recommendedName>
</protein>
<evidence type="ECO:0000313" key="2">
    <source>
        <dbReference type="EMBL" id="BES90290.1"/>
    </source>
</evidence>
<dbReference type="InterPro" id="IPR015897">
    <property type="entry name" value="CHK_kinase-like"/>
</dbReference>
<proteinExistence type="predicted"/>
<dbReference type="InterPro" id="IPR011009">
    <property type="entry name" value="Kinase-like_dom_sf"/>
</dbReference>
<sequence>MSVDTAKCQLRLEPWIVGHSRFRRDKISHCLHNLDTLWLARLLKESHHTSKPVEILETTVASAVPKGENYTSTVSRVKIRCLLASGLKKTFSIIVKTELKSEKAREIIENMPVFRSEIGTYTSTLKKMEALADEFGDKREILWAKLYGYQPYNLVAFEDLTDLGYAVAQRRNFLDLNHGLLVLRNLARFHAMSKVLMSRGLLDSNDKGIFALAMDNEPMKKMWEVVITVLTDCIEKDWGSEWAALAEKIRKAGSNVLERMIGLASSYDKNFEVLNHGDLWTCNMMFKNMEYDNYPISVRFIDLQICHMNSFIWDIEYFFNTSVVPKVKREKRPILLKAYHEALVKNLELYQYSGYVPTLEDIENESRRIEFGHFALSTFSPLMSADTTEAFDMEKLMTHPPEEVIKREVFISSNVKENLGEDLKHFSAIGVI</sequence>
<feature type="domain" description="CHK kinase-like" evidence="1">
    <location>
        <begin position="155"/>
        <end position="349"/>
    </location>
</feature>
<dbReference type="PANTHER" id="PTHR11012:SF56">
    <property type="entry name" value="CHK KINASE-LIKE DOMAIN-CONTAINING PROTEIN-RELATED"/>
    <property type="match status" value="1"/>
</dbReference>
<dbReference type="SUPFAM" id="SSF56112">
    <property type="entry name" value="Protein kinase-like (PK-like)"/>
    <property type="match status" value="1"/>
</dbReference>
<accession>A0ABN7ADD0</accession>
<dbReference type="PANTHER" id="PTHR11012">
    <property type="entry name" value="PROTEIN KINASE-LIKE DOMAIN-CONTAINING"/>
    <property type="match status" value="1"/>
</dbReference>